<feature type="transmembrane region" description="Helical" evidence="1">
    <location>
        <begin position="46"/>
        <end position="67"/>
    </location>
</feature>
<comment type="caution">
    <text evidence="4">The sequence shown here is derived from an EMBL/GenBank/DDBJ whole genome shotgun (WGS) entry which is preliminary data.</text>
</comment>
<name>A0ABP7Y3D4_9ACTN</name>
<dbReference type="PANTHER" id="PTHR23028:SF53">
    <property type="entry name" value="ACYL_TRANSF_3 DOMAIN-CONTAINING PROTEIN"/>
    <property type="match status" value="1"/>
</dbReference>
<keyword evidence="1" id="KW-0812">Transmembrane</keyword>
<evidence type="ECO:0000256" key="1">
    <source>
        <dbReference type="SAM" id="Phobius"/>
    </source>
</evidence>
<evidence type="ECO:0000259" key="3">
    <source>
        <dbReference type="Pfam" id="PF19040"/>
    </source>
</evidence>
<dbReference type="Proteomes" id="UP001501495">
    <property type="component" value="Unassembled WGS sequence"/>
</dbReference>
<keyword evidence="1" id="KW-0472">Membrane</keyword>
<feature type="transmembrane region" description="Helical" evidence="1">
    <location>
        <begin position="299"/>
        <end position="322"/>
    </location>
</feature>
<evidence type="ECO:0000313" key="5">
    <source>
        <dbReference type="Proteomes" id="UP001501495"/>
    </source>
</evidence>
<keyword evidence="1" id="KW-1133">Transmembrane helix</keyword>
<feature type="transmembrane region" description="Helical" evidence="1">
    <location>
        <begin position="266"/>
        <end position="287"/>
    </location>
</feature>
<feature type="transmembrane region" description="Helical" evidence="1">
    <location>
        <begin position="334"/>
        <end position="351"/>
    </location>
</feature>
<evidence type="ECO:0000259" key="2">
    <source>
        <dbReference type="Pfam" id="PF01757"/>
    </source>
</evidence>
<protein>
    <submittedName>
        <fullName evidence="4">SGNH hydrolase domain-containing protein</fullName>
    </submittedName>
</protein>
<dbReference type="InterPro" id="IPR043968">
    <property type="entry name" value="SGNH"/>
</dbReference>
<feature type="transmembrane region" description="Helical" evidence="1">
    <location>
        <begin position="243"/>
        <end position="260"/>
    </location>
</feature>
<feature type="domain" description="SGNH" evidence="3">
    <location>
        <begin position="474"/>
        <end position="696"/>
    </location>
</feature>
<reference evidence="5" key="1">
    <citation type="journal article" date="2019" name="Int. J. Syst. Evol. Microbiol.">
        <title>The Global Catalogue of Microorganisms (GCM) 10K type strain sequencing project: providing services to taxonomists for standard genome sequencing and annotation.</title>
        <authorList>
            <consortium name="The Broad Institute Genomics Platform"/>
            <consortium name="The Broad Institute Genome Sequencing Center for Infectious Disease"/>
            <person name="Wu L."/>
            <person name="Ma J."/>
        </authorList>
    </citation>
    <scope>NUCLEOTIDE SEQUENCE [LARGE SCALE GENOMIC DNA]</scope>
    <source>
        <strain evidence="5">JCM 16703</strain>
    </source>
</reference>
<feature type="transmembrane region" description="Helical" evidence="1">
    <location>
        <begin position="88"/>
        <end position="107"/>
    </location>
</feature>
<dbReference type="GO" id="GO:0016787">
    <property type="term" value="F:hydrolase activity"/>
    <property type="evidence" value="ECO:0007669"/>
    <property type="project" value="UniProtKB-KW"/>
</dbReference>
<feature type="transmembrane region" description="Helical" evidence="1">
    <location>
        <begin position="182"/>
        <end position="202"/>
    </location>
</feature>
<evidence type="ECO:0000313" key="4">
    <source>
        <dbReference type="EMBL" id="GAA4129858.1"/>
    </source>
</evidence>
<feature type="domain" description="Acyltransferase 3" evidence="2">
    <location>
        <begin position="21"/>
        <end position="345"/>
    </location>
</feature>
<gene>
    <name evidence="4" type="ORF">GCM10022215_42870</name>
</gene>
<dbReference type="Pfam" id="PF01757">
    <property type="entry name" value="Acyl_transf_3"/>
    <property type="match status" value="1"/>
</dbReference>
<keyword evidence="4" id="KW-0378">Hydrolase</keyword>
<organism evidence="4 5">
    <name type="scientific">Nocardioides fonticola</name>
    <dbReference type="NCBI Taxonomy" id="450363"/>
    <lineage>
        <taxon>Bacteria</taxon>
        <taxon>Bacillati</taxon>
        <taxon>Actinomycetota</taxon>
        <taxon>Actinomycetes</taxon>
        <taxon>Propionibacteriales</taxon>
        <taxon>Nocardioidaceae</taxon>
        <taxon>Nocardioides</taxon>
    </lineage>
</organism>
<dbReference type="RefSeq" id="WP_344735585.1">
    <property type="nucleotide sequence ID" value="NZ_BAAAZH010000036.1"/>
</dbReference>
<dbReference type="InterPro" id="IPR050879">
    <property type="entry name" value="Acyltransferase_3"/>
</dbReference>
<accession>A0ABP7Y3D4</accession>
<sequence>MPSLLERATAPLRRSGTSGRADIQGLRALAVLAVLADHAWGRPVGGFVGVDVFFVLSGFLITGLLVAERDRKGRISYLAFYRRRVRRLLPAACLVLAATIVASALVYPAGRARTITADAVWAFFFASNWHFAAVGTDYFATDGVTSPLQHFWSLAVEEQFYLVWPTLIVLTVAAFRRERRVALIALTSVITLGSFAYSLHHTSTSPTWAYFSTFDRAWELGVGALLALLTPQLKQIPMSVRPVLGWAGLIGILASLVVVSDGPGFPAPWAALPVLSTAAVLAAGTGSDQPWLVPLTNRVAGYVGDISYSLYLWHFPVIILLAEKLDPGSIAYDVLAPLIALVFAMLGYHLLEDPIRRSTWLEPRWKQALRDGWLDAGSLTSRWLAIGTVVAAAIVTIALQPRGSAPGEDLLQPMVPAANSRSETPQADYLARRIDQSLGLKRFPSLSPSVDQLGIANFYAAMVRQGCASVTPDDAARCRFGPADARRTAVVFGDSYAMAYMPAVRAALDGRGYRIHQLTLQDCPAWAYDRTKSDGSLYPECTAYRKWAIGTIRDLRPDLLILATSDKDAATLVSGATGAAQAAEVEAGVKATLDAVQGLAKRTVVLAPPPGTGNLTTCAGPGAAPSECVGQISSYWFATRDIEQRQATQHGDDYLDTQAWFCRGSSCPAFVGDTPVAYEGNHITYRYSTELGPVLAEALFGKAKGGGGQAG</sequence>
<keyword evidence="5" id="KW-1185">Reference proteome</keyword>
<dbReference type="PANTHER" id="PTHR23028">
    <property type="entry name" value="ACETYLTRANSFERASE"/>
    <property type="match status" value="1"/>
</dbReference>
<dbReference type="Pfam" id="PF19040">
    <property type="entry name" value="SGNH"/>
    <property type="match status" value="1"/>
</dbReference>
<feature type="transmembrane region" description="Helical" evidence="1">
    <location>
        <begin position="159"/>
        <end position="175"/>
    </location>
</feature>
<dbReference type="EMBL" id="BAAAZH010000036">
    <property type="protein sequence ID" value="GAA4129858.1"/>
    <property type="molecule type" value="Genomic_DNA"/>
</dbReference>
<proteinExistence type="predicted"/>
<dbReference type="InterPro" id="IPR002656">
    <property type="entry name" value="Acyl_transf_3_dom"/>
</dbReference>